<evidence type="ECO:0000313" key="2">
    <source>
        <dbReference type="Proteomes" id="UP001595912"/>
    </source>
</evidence>
<accession>A0ABV9W7N8</accession>
<name>A0ABV9W7N8_9ACTN</name>
<organism evidence="1 2">
    <name type="scientific">Dactylosporangium cerinum</name>
    <dbReference type="NCBI Taxonomy" id="1434730"/>
    <lineage>
        <taxon>Bacteria</taxon>
        <taxon>Bacillati</taxon>
        <taxon>Actinomycetota</taxon>
        <taxon>Actinomycetes</taxon>
        <taxon>Micromonosporales</taxon>
        <taxon>Micromonosporaceae</taxon>
        <taxon>Dactylosporangium</taxon>
    </lineage>
</organism>
<comment type="caution">
    <text evidence="1">The sequence shown here is derived from an EMBL/GenBank/DDBJ whole genome shotgun (WGS) entry which is preliminary data.</text>
</comment>
<dbReference type="RefSeq" id="WP_380122295.1">
    <property type="nucleotide sequence ID" value="NZ_JBHSIU010000050.1"/>
</dbReference>
<keyword evidence="2" id="KW-1185">Reference proteome</keyword>
<gene>
    <name evidence="1" type="ORF">ACFPIJ_36650</name>
</gene>
<dbReference type="Proteomes" id="UP001595912">
    <property type="component" value="Unassembled WGS sequence"/>
</dbReference>
<protein>
    <submittedName>
        <fullName evidence="1">Uncharacterized protein</fullName>
    </submittedName>
</protein>
<sequence length="88" mass="9443">MEIPGKIADHLNDLPELGEAEQHALRRGRTVHRGQGYSLHVTAQPDVYQALLAAAAELGADGAPLAARKAYRIYSDRLNNAVASTLPV</sequence>
<evidence type="ECO:0000313" key="1">
    <source>
        <dbReference type="EMBL" id="MFC5003347.1"/>
    </source>
</evidence>
<proteinExistence type="predicted"/>
<reference evidence="2" key="1">
    <citation type="journal article" date="2019" name="Int. J. Syst. Evol. Microbiol.">
        <title>The Global Catalogue of Microorganisms (GCM) 10K type strain sequencing project: providing services to taxonomists for standard genome sequencing and annotation.</title>
        <authorList>
            <consortium name="The Broad Institute Genomics Platform"/>
            <consortium name="The Broad Institute Genome Sequencing Center for Infectious Disease"/>
            <person name="Wu L."/>
            <person name="Ma J."/>
        </authorList>
    </citation>
    <scope>NUCLEOTIDE SEQUENCE [LARGE SCALE GENOMIC DNA]</scope>
    <source>
        <strain evidence="2">CGMCC 4.7152</strain>
    </source>
</reference>
<dbReference type="EMBL" id="JBHSIU010000050">
    <property type="protein sequence ID" value="MFC5003347.1"/>
    <property type="molecule type" value="Genomic_DNA"/>
</dbReference>